<evidence type="ECO:0000256" key="3">
    <source>
        <dbReference type="ARBA" id="ARBA00022750"/>
    </source>
</evidence>
<dbReference type="InterPro" id="IPR050951">
    <property type="entry name" value="Retrovirus_Pol_polyprotein"/>
</dbReference>
<evidence type="ECO:0000256" key="1">
    <source>
        <dbReference type="ARBA" id="ARBA00022670"/>
    </source>
</evidence>
<protein>
    <submittedName>
        <fullName evidence="14">Retrotransposon protein, putative, Ty3-gypsy subclass</fullName>
    </submittedName>
</protein>
<dbReference type="InterPro" id="IPR036397">
    <property type="entry name" value="RNaseH_sf"/>
</dbReference>
<evidence type="ECO:0000256" key="8">
    <source>
        <dbReference type="ARBA" id="ARBA00022932"/>
    </source>
</evidence>
<dbReference type="PANTHER" id="PTHR37984:SF5">
    <property type="entry name" value="PROTEIN NYNRIN-LIKE"/>
    <property type="match status" value="1"/>
</dbReference>
<keyword evidence="1" id="KW-0645">Protease</keyword>
<keyword evidence="8" id="KW-0239">DNA-directed DNA polymerase</keyword>
<dbReference type="GO" id="GO:0003677">
    <property type="term" value="F:DNA binding"/>
    <property type="evidence" value="ECO:0007669"/>
    <property type="project" value="UniProtKB-KW"/>
</dbReference>
<dbReference type="GO" id="GO:0006508">
    <property type="term" value="P:proteolysis"/>
    <property type="evidence" value="ECO:0007669"/>
    <property type="project" value="UniProtKB-KW"/>
</dbReference>
<dbReference type="Gene3D" id="1.10.340.70">
    <property type="match status" value="1"/>
</dbReference>
<dbReference type="InterPro" id="IPR012337">
    <property type="entry name" value="RNaseH-like_sf"/>
</dbReference>
<dbReference type="GO" id="GO:0006310">
    <property type="term" value="P:DNA recombination"/>
    <property type="evidence" value="ECO:0007669"/>
    <property type="project" value="UniProtKB-KW"/>
</dbReference>
<evidence type="ECO:0000256" key="11">
    <source>
        <dbReference type="SAM" id="MobiDB-lite"/>
    </source>
</evidence>
<keyword evidence="3" id="KW-0064">Aspartyl protease</keyword>
<keyword evidence="6" id="KW-0229">DNA integration</keyword>
<reference evidence="14" key="1">
    <citation type="journal article" date="2019" name="Sci. Rep.">
        <title>Draft genome of Tanacetum cinerariifolium, the natural source of mosquito coil.</title>
        <authorList>
            <person name="Yamashiro T."/>
            <person name="Shiraishi A."/>
            <person name="Satake H."/>
            <person name="Nakayama K."/>
        </authorList>
    </citation>
    <scope>NUCLEOTIDE SEQUENCE</scope>
</reference>
<evidence type="ECO:0000256" key="10">
    <source>
        <dbReference type="ARBA" id="ARBA00023172"/>
    </source>
</evidence>
<dbReference type="Pfam" id="PF24626">
    <property type="entry name" value="SH3_Tf2-1"/>
    <property type="match status" value="1"/>
</dbReference>
<evidence type="ECO:0000256" key="2">
    <source>
        <dbReference type="ARBA" id="ARBA00022723"/>
    </source>
</evidence>
<feature type="domain" description="Tf2-1-like SH3-like" evidence="13">
    <location>
        <begin position="188"/>
        <end position="238"/>
    </location>
</feature>
<dbReference type="GO" id="GO:0004190">
    <property type="term" value="F:aspartic-type endopeptidase activity"/>
    <property type="evidence" value="ECO:0007669"/>
    <property type="project" value="UniProtKB-KW"/>
</dbReference>
<dbReference type="Pfam" id="PF17921">
    <property type="entry name" value="Integrase_H2C2"/>
    <property type="match status" value="1"/>
</dbReference>
<name>A0A699IK01_TANCI</name>
<evidence type="ECO:0000259" key="13">
    <source>
        <dbReference type="Pfam" id="PF24626"/>
    </source>
</evidence>
<evidence type="ECO:0000256" key="7">
    <source>
        <dbReference type="ARBA" id="ARBA00022918"/>
    </source>
</evidence>
<keyword evidence="9" id="KW-0238">DNA-binding</keyword>
<dbReference type="InterPro" id="IPR041588">
    <property type="entry name" value="Integrase_H2C2"/>
</dbReference>
<dbReference type="GO" id="GO:0003964">
    <property type="term" value="F:RNA-directed DNA polymerase activity"/>
    <property type="evidence" value="ECO:0007669"/>
    <property type="project" value="UniProtKB-KW"/>
</dbReference>
<feature type="non-terminal residue" evidence="14">
    <location>
        <position position="1"/>
    </location>
</feature>
<proteinExistence type="predicted"/>
<dbReference type="GO" id="GO:0003887">
    <property type="term" value="F:DNA-directed DNA polymerase activity"/>
    <property type="evidence" value="ECO:0007669"/>
    <property type="project" value="UniProtKB-KW"/>
</dbReference>
<dbReference type="GO" id="GO:0015074">
    <property type="term" value="P:DNA integration"/>
    <property type="evidence" value="ECO:0007669"/>
    <property type="project" value="UniProtKB-KW"/>
</dbReference>
<organism evidence="14">
    <name type="scientific">Tanacetum cinerariifolium</name>
    <name type="common">Dalmatian daisy</name>
    <name type="synonym">Chrysanthemum cinerariifolium</name>
    <dbReference type="NCBI Taxonomy" id="118510"/>
    <lineage>
        <taxon>Eukaryota</taxon>
        <taxon>Viridiplantae</taxon>
        <taxon>Streptophyta</taxon>
        <taxon>Embryophyta</taxon>
        <taxon>Tracheophyta</taxon>
        <taxon>Spermatophyta</taxon>
        <taxon>Magnoliopsida</taxon>
        <taxon>eudicotyledons</taxon>
        <taxon>Gunneridae</taxon>
        <taxon>Pentapetalae</taxon>
        <taxon>asterids</taxon>
        <taxon>campanulids</taxon>
        <taxon>Asterales</taxon>
        <taxon>Asteraceae</taxon>
        <taxon>Asteroideae</taxon>
        <taxon>Anthemideae</taxon>
        <taxon>Anthemidinae</taxon>
        <taxon>Tanacetum</taxon>
    </lineage>
</organism>
<feature type="region of interest" description="Disordered" evidence="11">
    <location>
        <begin position="237"/>
        <end position="257"/>
    </location>
</feature>
<evidence type="ECO:0000256" key="4">
    <source>
        <dbReference type="ARBA" id="ARBA00022801"/>
    </source>
</evidence>
<evidence type="ECO:0000313" key="14">
    <source>
        <dbReference type="EMBL" id="GEZ56583.1"/>
    </source>
</evidence>
<gene>
    <name evidence="14" type="ORF">Tci_528556</name>
</gene>
<dbReference type="Gene3D" id="3.30.420.10">
    <property type="entry name" value="Ribonuclease H-like superfamily/Ribonuclease H"/>
    <property type="match status" value="1"/>
</dbReference>
<dbReference type="SUPFAM" id="SSF53098">
    <property type="entry name" value="Ribonuclease H-like"/>
    <property type="match status" value="1"/>
</dbReference>
<evidence type="ECO:0000256" key="6">
    <source>
        <dbReference type="ARBA" id="ARBA00022908"/>
    </source>
</evidence>
<evidence type="ECO:0000256" key="5">
    <source>
        <dbReference type="ARBA" id="ARBA00022842"/>
    </source>
</evidence>
<dbReference type="AlphaFoldDB" id="A0A699IK01"/>
<keyword evidence="2" id="KW-0479">Metal-binding</keyword>
<keyword evidence="7" id="KW-0695">RNA-directed DNA polymerase</keyword>
<sequence length="283" mass="31745">VECDASGVGIGGVLSKNQRPTTFFSEKLNDARRKEIWSKCDNGPFQQFYKLDCYLFKGARLCIPFCSLCEAIILEGHEGGLAGHFGHDKTLALLREQFFWPKMERDFNRLFKRCRTCHIAKTNNSNAGFYTPFCVPVAPCSHHPQTDGRTEVVNRSLGNLLRSLIGDNAKQWDLILPQVEFAYNRSVNRTTGRFGKLKPRGDGPFRVLKKINDNAVKIELPGHYTLPATFNVADLSPYKGDSEDEPDSWSSLFQEGEDDEDAVNKRVNGLCEKGGMIFDLGVG</sequence>
<evidence type="ECO:0000256" key="9">
    <source>
        <dbReference type="ARBA" id="ARBA00023125"/>
    </source>
</evidence>
<evidence type="ECO:0000259" key="12">
    <source>
        <dbReference type="Pfam" id="PF17921"/>
    </source>
</evidence>
<keyword evidence="8" id="KW-0548">Nucleotidyltransferase</keyword>
<dbReference type="EMBL" id="BKCJ010294564">
    <property type="protein sequence ID" value="GEZ56583.1"/>
    <property type="molecule type" value="Genomic_DNA"/>
</dbReference>
<dbReference type="GO" id="GO:0046872">
    <property type="term" value="F:metal ion binding"/>
    <property type="evidence" value="ECO:0007669"/>
    <property type="project" value="UniProtKB-KW"/>
</dbReference>
<keyword evidence="10" id="KW-0233">DNA recombination</keyword>
<keyword evidence="8" id="KW-0808">Transferase</keyword>
<accession>A0A699IK01</accession>
<keyword evidence="5" id="KW-0460">Magnesium</keyword>
<dbReference type="PANTHER" id="PTHR37984">
    <property type="entry name" value="PROTEIN CBG26694"/>
    <property type="match status" value="1"/>
</dbReference>
<dbReference type="InterPro" id="IPR056924">
    <property type="entry name" value="SH3_Tf2-1"/>
</dbReference>
<comment type="caution">
    <text evidence="14">The sequence shown here is derived from an EMBL/GenBank/DDBJ whole genome shotgun (WGS) entry which is preliminary data.</text>
</comment>
<keyword evidence="4" id="KW-0378">Hydrolase</keyword>
<feature type="domain" description="Integrase zinc-binding" evidence="12">
    <location>
        <begin position="67"/>
        <end position="122"/>
    </location>
</feature>